<keyword evidence="2 5" id="KW-0853">WD repeat</keyword>
<evidence type="ECO:0000313" key="8">
    <source>
        <dbReference type="WBParaSite" id="TMUE_3000014941.1"/>
    </source>
</evidence>
<evidence type="ECO:0000256" key="5">
    <source>
        <dbReference type="PROSITE-ProRule" id="PRU00221"/>
    </source>
</evidence>
<dbReference type="PROSITE" id="PS50082">
    <property type="entry name" value="WD_REPEATS_2"/>
    <property type="match status" value="5"/>
</dbReference>
<keyword evidence="7" id="KW-1185">Reference proteome</keyword>
<dbReference type="Pfam" id="PF00400">
    <property type="entry name" value="WD40"/>
    <property type="match status" value="5"/>
</dbReference>
<dbReference type="GO" id="GO:0032040">
    <property type="term" value="C:small-subunit processome"/>
    <property type="evidence" value="ECO:0007669"/>
    <property type="project" value="TreeGrafter"/>
</dbReference>
<dbReference type="CDD" id="cd00200">
    <property type="entry name" value="WD40"/>
    <property type="match status" value="1"/>
</dbReference>
<dbReference type="InterPro" id="IPR020472">
    <property type="entry name" value="WD40_PAC1"/>
</dbReference>
<dbReference type="PANTHER" id="PTHR19865">
    <property type="entry name" value="U3 SMALL NUCLEOLAR RNA INTERACTING PROTEIN 2"/>
    <property type="match status" value="1"/>
</dbReference>
<evidence type="ECO:0000256" key="6">
    <source>
        <dbReference type="SAM" id="MobiDB-lite"/>
    </source>
</evidence>
<sequence>MASRKRILGSRKRRKTNVVEKRTDNWENEEIDSDSDRSVGSGTVEANAYDQNDEPEETAHEKRYRLAKQLLNEVESKEEQRDYHRQLDYDAVAHRLEQEAPDLVYPEKRFIADGIVLPSPSEIQVLRGHKLSVTSVALSADGRKVVSGSKDGDILIWDMETSTKIRRLKSKRYNSVGHDYVTSIALSDDGRFLCSGGKDGRINVWDFEMGEHLKTFQHEAIVTGLSVRTAHNQLFSCSADRCVKLWNLNEFGFVDSMYGHEAPIQDVDSLARERAITCGGRDHTIRIWKVLEDSQLVFNAEKFSWGSIDCVKLISEDHFVAGSSSGCLSLWSVFKKSPIFIAEHAHAEVERREAWISSLCTVRHTDLLISGSNDGFIRFWKFDEAEQTLEETSRLKQVGFVNSLACNGSSLIAGIGQEHKQGRWWNIKEAVNSVVVMPLKFNHN</sequence>
<evidence type="ECO:0000256" key="3">
    <source>
        <dbReference type="ARBA" id="ARBA00022737"/>
    </source>
</evidence>
<dbReference type="FunFam" id="2.130.10.10:FF:000509">
    <property type="entry name" value="U3 small nucleolar RNA-interacting protein"/>
    <property type="match status" value="1"/>
</dbReference>
<evidence type="ECO:0000313" key="7">
    <source>
        <dbReference type="Proteomes" id="UP000046395"/>
    </source>
</evidence>
<evidence type="ECO:0000256" key="4">
    <source>
        <dbReference type="ARBA" id="ARBA00023242"/>
    </source>
</evidence>
<dbReference type="InterPro" id="IPR039241">
    <property type="entry name" value="Rrp9-like"/>
</dbReference>
<feature type="repeat" description="WD" evidence="5">
    <location>
        <begin position="126"/>
        <end position="167"/>
    </location>
</feature>
<dbReference type="PRINTS" id="PR00320">
    <property type="entry name" value="GPROTEINBRPT"/>
</dbReference>
<dbReference type="PROSITE" id="PS50294">
    <property type="entry name" value="WD_REPEATS_REGION"/>
    <property type="match status" value="2"/>
</dbReference>
<organism evidence="7 8">
    <name type="scientific">Trichuris muris</name>
    <name type="common">Mouse whipworm</name>
    <dbReference type="NCBI Taxonomy" id="70415"/>
    <lineage>
        <taxon>Eukaryota</taxon>
        <taxon>Metazoa</taxon>
        <taxon>Ecdysozoa</taxon>
        <taxon>Nematoda</taxon>
        <taxon>Enoplea</taxon>
        <taxon>Dorylaimia</taxon>
        <taxon>Trichinellida</taxon>
        <taxon>Trichuridae</taxon>
        <taxon>Trichuris</taxon>
    </lineage>
</organism>
<comment type="subcellular location">
    <subcellularLocation>
        <location evidence="1">Nucleus</location>
    </subcellularLocation>
</comment>
<dbReference type="STRING" id="70415.A0A5S6R5R0"/>
<dbReference type="SUPFAM" id="SSF50978">
    <property type="entry name" value="WD40 repeat-like"/>
    <property type="match status" value="1"/>
</dbReference>
<keyword evidence="4" id="KW-0539">Nucleus</keyword>
<dbReference type="WBParaSite" id="TMUE_3000014941.1">
    <property type="protein sequence ID" value="TMUE_3000014941.1"/>
    <property type="gene ID" value="WBGene00294531"/>
</dbReference>
<dbReference type="InterPro" id="IPR036322">
    <property type="entry name" value="WD40_repeat_dom_sf"/>
</dbReference>
<name>A0A5S6R5R0_TRIMR</name>
<dbReference type="Gene3D" id="2.130.10.10">
    <property type="entry name" value="YVTN repeat-like/Quinoprotein amine dehydrogenase"/>
    <property type="match status" value="1"/>
</dbReference>
<proteinExistence type="predicted"/>
<dbReference type="InterPro" id="IPR019775">
    <property type="entry name" value="WD40_repeat_CS"/>
</dbReference>
<dbReference type="AlphaFoldDB" id="A0A5S6R5R0"/>
<feature type="repeat" description="WD" evidence="5">
    <location>
        <begin position="215"/>
        <end position="249"/>
    </location>
</feature>
<dbReference type="PANTHER" id="PTHR19865:SF0">
    <property type="entry name" value="U3 SMALL NUCLEOLAR RNA-INTERACTING PROTEIN 2"/>
    <property type="match status" value="1"/>
</dbReference>
<feature type="repeat" description="WD" evidence="5">
    <location>
        <begin position="349"/>
        <end position="390"/>
    </location>
</feature>
<evidence type="ECO:0000256" key="1">
    <source>
        <dbReference type="ARBA" id="ARBA00004123"/>
    </source>
</evidence>
<feature type="repeat" description="WD" evidence="5">
    <location>
        <begin position="257"/>
        <end position="298"/>
    </location>
</feature>
<dbReference type="Proteomes" id="UP000046395">
    <property type="component" value="Unassembled WGS sequence"/>
</dbReference>
<dbReference type="InterPro" id="IPR001680">
    <property type="entry name" value="WD40_rpt"/>
</dbReference>
<protein>
    <submittedName>
        <fullName evidence="8">WD_REPEATS_REGION domain-containing protein</fullName>
    </submittedName>
</protein>
<dbReference type="GO" id="GO:0034511">
    <property type="term" value="F:U3 snoRNA binding"/>
    <property type="evidence" value="ECO:0007669"/>
    <property type="project" value="InterPro"/>
</dbReference>
<feature type="repeat" description="WD" evidence="5">
    <location>
        <begin position="181"/>
        <end position="215"/>
    </location>
</feature>
<dbReference type="PROSITE" id="PS00678">
    <property type="entry name" value="WD_REPEATS_1"/>
    <property type="match status" value="3"/>
</dbReference>
<reference evidence="8" key="1">
    <citation type="submission" date="2019-12" db="UniProtKB">
        <authorList>
            <consortium name="WormBaseParasite"/>
        </authorList>
    </citation>
    <scope>IDENTIFICATION</scope>
</reference>
<dbReference type="SMART" id="SM00320">
    <property type="entry name" value="WD40"/>
    <property type="match status" value="6"/>
</dbReference>
<evidence type="ECO:0000256" key="2">
    <source>
        <dbReference type="ARBA" id="ARBA00022574"/>
    </source>
</evidence>
<keyword evidence="3" id="KW-0677">Repeat</keyword>
<feature type="compositionally biased region" description="Basic residues" evidence="6">
    <location>
        <begin position="1"/>
        <end position="16"/>
    </location>
</feature>
<accession>A0A5S6R5R0</accession>
<dbReference type="InterPro" id="IPR015943">
    <property type="entry name" value="WD40/YVTN_repeat-like_dom_sf"/>
</dbReference>
<feature type="region of interest" description="Disordered" evidence="6">
    <location>
        <begin position="1"/>
        <end position="59"/>
    </location>
</feature>